<name>A0ABM0VNE8_CAMSA</name>
<reference evidence="8" key="1">
    <citation type="journal article" date="2014" name="Nat. Commun.">
        <title>The emerging biofuel crop Camelina sativa retains a highly undifferentiated hexaploid genome structure.</title>
        <authorList>
            <person name="Kagale S."/>
            <person name="Koh C."/>
            <person name="Nixon J."/>
            <person name="Bollina V."/>
            <person name="Clarke W.E."/>
            <person name="Tuteja R."/>
            <person name="Spillane C."/>
            <person name="Robinson S.J."/>
            <person name="Links M.G."/>
            <person name="Clarke C."/>
            <person name="Higgins E.E."/>
            <person name="Huebert T."/>
            <person name="Sharpe A.G."/>
            <person name="Parkin I.A."/>
        </authorList>
    </citation>
    <scope>NUCLEOTIDE SEQUENCE [LARGE SCALE GENOMIC DNA]</scope>
    <source>
        <strain evidence="8">cv. DH55</strain>
    </source>
</reference>
<protein>
    <submittedName>
        <fullName evidence="9">LAG1 longevity assurance homolog 3-like isoform X1</fullName>
    </submittedName>
</protein>
<keyword evidence="4 5" id="KW-0472">Membrane</keyword>
<sequence length="320" mass="37865">MGLLESVRSINWELESSPVCRDFRVLPLFAVFFPSIRFLLDRFVFEVNIIIERSDAYEKLAKHLIYGKHRQDMGDDTTERKKKIRKFKESAWKCVYYLSAEILALSVTFYEPWFMNTKYFWVGPGDQTWPDQQTKLKLKLLYMFVAGFYTYSIFALVFWETRRSDFGVSMGHHIATLILIVLSYVASFSRVGSVVLALHDASDVFLEVGKMSKYSGAERVASISFILFVLSWIILRLIYYPFWILWSTSYEVVLELDKDKHPIEGPIYYYMFNTLLYCLLVLHIYWWVLMYRMLVKQIQDRGKLSEDVRSDSEGEEEHED</sequence>
<keyword evidence="2 5" id="KW-0812">Transmembrane</keyword>
<proteinExistence type="predicted"/>
<keyword evidence="3 6" id="KW-1133">Transmembrane helix</keyword>
<accession>A0ABM0VNE8</accession>
<dbReference type="InterPro" id="IPR006634">
    <property type="entry name" value="TLC-dom"/>
</dbReference>
<dbReference type="Pfam" id="PF03798">
    <property type="entry name" value="TRAM_LAG1_CLN8"/>
    <property type="match status" value="1"/>
</dbReference>
<gene>
    <name evidence="9" type="primary">LOC104740008</name>
</gene>
<dbReference type="GeneID" id="104740008"/>
<evidence type="ECO:0000256" key="4">
    <source>
        <dbReference type="ARBA" id="ARBA00023136"/>
    </source>
</evidence>
<feature type="transmembrane region" description="Helical" evidence="6">
    <location>
        <begin position="267"/>
        <end position="288"/>
    </location>
</feature>
<evidence type="ECO:0000259" key="7">
    <source>
        <dbReference type="PROSITE" id="PS50922"/>
    </source>
</evidence>
<dbReference type="InterPro" id="IPR016439">
    <property type="entry name" value="Lag1/Lac1-like"/>
</dbReference>
<dbReference type="PROSITE" id="PS50922">
    <property type="entry name" value="TLC"/>
    <property type="match status" value="1"/>
</dbReference>
<dbReference type="Proteomes" id="UP000694864">
    <property type="component" value="Chromosome 14"/>
</dbReference>
<evidence type="ECO:0000256" key="2">
    <source>
        <dbReference type="ARBA" id="ARBA00022692"/>
    </source>
</evidence>
<dbReference type="SMART" id="SM00724">
    <property type="entry name" value="TLC"/>
    <property type="match status" value="1"/>
</dbReference>
<feature type="domain" description="TLC" evidence="7">
    <location>
        <begin position="85"/>
        <end position="299"/>
    </location>
</feature>
<feature type="transmembrane region" description="Helical" evidence="6">
    <location>
        <begin position="220"/>
        <end position="247"/>
    </location>
</feature>
<comment type="subcellular location">
    <subcellularLocation>
        <location evidence="1">Endoplasmic reticulum membrane</location>
        <topology evidence="1">Multi-pass membrane protein</topology>
    </subcellularLocation>
</comment>
<evidence type="ECO:0000313" key="9">
    <source>
        <dbReference type="RefSeq" id="XP_010458806.1"/>
    </source>
</evidence>
<keyword evidence="8" id="KW-1185">Reference proteome</keyword>
<feature type="transmembrane region" description="Helical" evidence="6">
    <location>
        <begin position="140"/>
        <end position="159"/>
    </location>
</feature>
<organism evidence="8 9">
    <name type="scientific">Camelina sativa</name>
    <name type="common">False flax</name>
    <name type="synonym">Myagrum sativum</name>
    <dbReference type="NCBI Taxonomy" id="90675"/>
    <lineage>
        <taxon>Eukaryota</taxon>
        <taxon>Viridiplantae</taxon>
        <taxon>Streptophyta</taxon>
        <taxon>Embryophyta</taxon>
        <taxon>Tracheophyta</taxon>
        <taxon>Spermatophyta</taxon>
        <taxon>Magnoliopsida</taxon>
        <taxon>eudicotyledons</taxon>
        <taxon>Gunneridae</taxon>
        <taxon>Pentapetalae</taxon>
        <taxon>rosids</taxon>
        <taxon>malvids</taxon>
        <taxon>Brassicales</taxon>
        <taxon>Brassicaceae</taxon>
        <taxon>Camelineae</taxon>
        <taxon>Camelina</taxon>
    </lineage>
</organism>
<evidence type="ECO:0000256" key="3">
    <source>
        <dbReference type="ARBA" id="ARBA00022989"/>
    </source>
</evidence>
<dbReference type="RefSeq" id="XP_010458806.1">
    <property type="nucleotide sequence ID" value="XM_010460504.2"/>
</dbReference>
<dbReference type="PANTHER" id="PTHR12560">
    <property type="entry name" value="LONGEVITY ASSURANCE FACTOR 1 LAG1"/>
    <property type="match status" value="1"/>
</dbReference>
<feature type="transmembrane region" description="Helical" evidence="6">
    <location>
        <begin position="166"/>
        <end position="185"/>
    </location>
</feature>
<evidence type="ECO:0000256" key="6">
    <source>
        <dbReference type="SAM" id="Phobius"/>
    </source>
</evidence>
<evidence type="ECO:0000256" key="1">
    <source>
        <dbReference type="ARBA" id="ARBA00004477"/>
    </source>
</evidence>
<reference evidence="9" key="2">
    <citation type="submission" date="2025-08" db="UniProtKB">
        <authorList>
            <consortium name="RefSeq"/>
        </authorList>
    </citation>
    <scope>IDENTIFICATION</scope>
    <source>
        <tissue evidence="9">Leaf</tissue>
    </source>
</reference>
<dbReference type="PANTHER" id="PTHR12560:SF49">
    <property type="entry name" value="CERAMIDE SYNTHASE 1 LOH3"/>
    <property type="match status" value="1"/>
</dbReference>
<evidence type="ECO:0000256" key="5">
    <source>
        <dbReference type="PROSITE-ProRule" id="PRU00205"/>
    </source>
</evidence>
<evidence type="ECO:0000313" key="8">
    <source>
        <dbReference type="Proteomes" id="UP000694864"/>
    </source>
</evidence>